<evidence type="ECO:0000313" key="8">
    <source>
        <dbReference type="Proteomes" id="UP001224674"/>
    </source>
</evidence>
<dbReference type="Gene3D" id="3.40.50.300">
    <property type="entry name" value="P-loop containing nucleotide triphosphate hydrolases"/>
    <property type="match status" value="1"/>
</dbReference>
<evidence type="ECO:0000256" key="5">
    <source>
        <dbReference type="ARBA" id="ARBA00023251"/>
    </source>
</evidence>
<dbReference type="GO" id="GO:0005524">
    <property type="term" value="F:ATP binding"/>
    <property type="evidence" value="ECO:0007669"/>
    <property type="project" value="UniProtKB-KW"/>
</dbReference>
<proteinExistence type="predicted"/>
<organism evidence="7 8">
    <name type="scientific">Auritidibacter ignavus</name>
    <dbReference type="NCBI Taxonomy" id="678932"/>
    <lineage>
        <taxon>Bacteria</taxon>
        <taxon>Bacillati</taxon>
        <taxon>Actinomycetota</taxon>
        <taxon>Actinomycetes</taxon>
        <taxon>Micrococcales</taxon>
        <taxon>Micrococcaceae</taxon>
        <taxon>Auritidibacter</taxon>
    </lineage>
</organism>
<dbReference type="SMART" id="SM00382">
    <property type="entry name" value="AAA"/>
    <property type="match status" value="1"/>
</dbReference>
<dbReference type="Proteomes" id="UP001224674">
    <property type="component" value="Chromosome"/>
</dbReference>
<dbReference type="InterPro" id="IPR003439">
    <property type="entry name" value="ABC_transporter-like_ATP-bd"/>
</dbReference>
<keyword evidence="4 7" id="KW-0067">ATP-binding</keyword>
<keyword evidence="3" id="KW-0547">Nucleotide-binding</keyword>
<dbReference type="AlphaFoldDB" id="A0AAJ6AKQ0"/>
<dbReference type="PANTHER" id="PTHR42711">
    <property type="entry name" value="ABC TRANSPORTER ATP-BINDING PROTEIN"/>
    <property type="match status" value="1"/>
</dbReference>
<evidence type="ECO:0000256" key="3">
    <source>
        <dbReference type="ARBA" id="ARBA00022741"/>
    </source>
</evidence>
<keyword evidence="8" id="KW-1185">Reference proteome</keyword>
<reference evidence="7 8" key="1">
    <citation type="submission" date="2023-03" db="EMBL/GenBank/DDBJ databases">
        <title>Complete genome sequences of several Auritidibacter ignavus strains isolated from ear infections.</title>
        <authorList>
            <person name="Baehr T."/>
            <person name="Baumhoegger A.M."/>
        </authorList>
    </citation>
    <scope>NUCLEOTIDE SEQUENCE [LARGE SCALE GENOMIC DNA]</scope>
    <source>
        <strain evidence="7 8">BABAE-6</strain>
    </source>
</reference>
<comment type="subcellular location">
    <subcellularLocation>
        <location evidence="1">Cell membrane</location>
        <topology evidence="1">Peripheral membrane protein</topology>
    </subcellularLocation>
</comment>
<dbReference type="PROSITE" id="PS50893">
    <property type="entry name" value="ABC_TRANSPORTER_2"/>
    <property type="match status" value="1"/>
</dbReference>
<dbReference type="InterPro" id="IPR003593">
    <property type="entry name" value="AAA+_ATPase"/>
</dbReference>
<dbReference type="Pfam" id="PF00005">
    <property type="entry name" value="ABC_tran"/>
    <property type="match status" value="1"/>
</dbReference>
<protein>
    <submittedName>
        <fullName evidence="7">ABC transporter ATP-binding protein</fullName>
    </submittedName>
</protein>
<sequence>MSGTAISLCGVGKSYGEVIAVDDVSLEIPRGQVVCLLGPNGAGKTTLIDIVLGLTPPDTGSVELLGFSPASAVQVGAIGAMLQATSLLDDATVGELIAMVSRLHKHPLGVSRTLQNAGIADLARRRSTKLSGGQRRRVTYALAIAGNPDILVLDEPTAAMDVASRHAFWASIRDITSVGKTVLFATHHLAEAEKFADRVIFIQDGRIIADGTVTEVQELAAGREISATIPTGDHEQIATLPGVIEASWRHNRVTLLSARSDDTLRALVQRVPSAESIEVAGLSLERAFLTLTAQQRKVS</sequence>
<dbReference type="EMBL" id="CP122566">
    <property type="protein sequence ID" value="WGH94537.1"/>
    <property type="molecule type" value="Genomic_DNA"/>
</dbReference>
<dbReference type="GO" id="GO:0016887">
    <property type="term" value="F:ATP hydrolysis activity"/>
    <property type="evidence" value="ECO:0007669"/>
    <property type="project" value="InterPro"/>
</dbReference>
<dbReference type="GO" id="GO:0046677">
    <property type="term" value="P:response to antibiotic"/>
    <property type="evidence" value="ECO:0007669"/>
    <property type="project" value="UniProtKB-KW"/>
</dbReference>
<evidence type="ECO:0000256" key="2">
    <source>
        <dbReference type="ARBA" id="ARBA00022448"/>
    </source>
</evidence>
<dbReference type="InterPro" id="IPR027417">
    <property type="entry name" value="P-loop_NTPase"/>
</dbReference>
<gene>
    <name evidence="7" type="ORF">QDX21_10105</name>
</gene>
<keyword evidence="5" id="KW-0046">Antibiotic resistance</keyword>
<dbReference type="SUPFAM" id="SSF52540">
    <property type="entry name" value="P-loop containing nucleoside triphosphate hydrolases"/>
    <property type="match status" value="1"/>
</dbReference>
<dbReference type="CDD" id="cd03230">
    <property type="entry name" value="ABC_DR_subfamily_A"/>
    <property type="match status" value="1"/>
</dbReference>
<dbReference type="InterPro" id="IPR050763">
    <property type="entry name" value="ABC_transporter_ATP-binding"/>
</dbReference>
<dbReference type="GO" id="GO:0005886">
    <property type="term" value="C:plasma membrane"/>
    <property type="evidence" value="ECO:0007669"/>
    <property type="project" value="UniProtKB-SubCell"/>
</dbReference>
<keyword evidence="2" id="KW-0813">Transport</keyword>
<accession>A0AAJ6AKQ0</accession>
<dbReference type="PANTHER" id="PTHR42711:SF17">
    <property type="entry name" value="ABC TRANSPORTER ATP-BINDING PROTEIN"/>
    <property type="match status" value="1"/>
</dbReference>
<evidence type="ECO:0000256" key="1">
    <source>
        <dbReference type="ARBA" id="ARBA00004202"/>
    </source>
</evidence>
<evidence type="ECO:0000313" key="7">
    <source>
        <dbReference type="EMBL" id="WGH94537.1"/>
    </source>
</evidence>
<feature type="domain" description="ABC transporter" evidence="6">
    <location>
        <begin position="6"/>
        <end position="229"/>
    </location>
</feature>
<evidence type="ECO:0000256" key="4">
    <source>
        <dbReference type="ARBA" id="ARBA00022840"/>
    </source>
</evidence>
<name>A0AAJ6AKQ0_9MICC</name>
<evidence type="ECO:0000259" key="6">
    <source>
        <dbReference type="PROSITE" id="PS50893"/>
    </source>
</evidence>
<dbReference type="RefSeq" id="WP_110099061.1">
    <property type="nucleotide sequence ID" value="NZ_CP122566.1"/>
</dbReference>